<accession>A0AAF3FP65</accession>
<feature type="domain" description="K Homology" evidence="6">
    <location>
        <begin position="345"/>
        <end position="414"/>
    </location>
</feature>
<proteinExistence type="predicted"/>
<feature type="domain" description="K Homology" evidence="6">
    <location>
        <begin position="245"/>
        <end position="317"/>
    </location>
</feature>
<dbReference type="Pfam" id="PF00013">
    <property type="entry name" value="KH_1"/>
    <property type="match status" value="4"/>
</dbReference>
<dbReference type="GO" id="GO:0006355">
    <property type="term" value="P:regulation of DNA-templated transcription"/>
    <property type="evidence" value="ECO:0007669"/>
    <property type="project" value="InterPro"/>
</dbReference>
<dbReference type="CDD" id="cd00105">
    <property type="entry name" value="KH-I"/>
    <property type="match status" value="2"/>
</dbReference>
<dbReference type="WBParaSite" id="MBELARI_LOCUS8976">
    <property type="protein sequence ID" value="MBELARI_LOCUS8976"/>
    <property type="gene ID" value="MBELARI_LOCUS8976"/>
</dbReference>
<keyword evidence="7" id="KW-1185">Reference proteome</keyword>
<evidence type="ECO:0000256" key="3">
    <source>
        <dbReference type="ARBA" id="ARBA00023242"/>
    </source>
</evidence>
<evidence type="ECO:0000256" key="4">
    <source>
        <dbReference type="PROSITE-ProRule" id="PRU00117"/>
    </source>
</evidence>
<evidence type="ECO:0000256" key="5">
    <source>
        <dbReference type="SAM" id="MobiDB-lite"/>
    </source>
</evidence>
<feature type="domain" description="K Homology" evidence="6">
    <location>
        <begin position="147"/>
        <end position="219"/>
    </location>
</feature>
<feature type="region of interest" description="Disordered" evidence="5">
    <location>
        <begin position="28"/>
        <end position="49"/>
    </location>
</feature>
<dbReference type="InterPro" id="IPR004087">
    <property type="entry name" value="KH_dom"/>
</dbReference>
<evidence type="ECO:0000313" key="7">
    <source>
        <dbReference type="Proteomes" id="UP000887575"/>
    </source>
</evidence>
<protein>
    <submittedName>
        <fullName evidence="8">K Homology domain-containing protein</fullName>
    </submittedName>
</protein>
<dbReference type="Proteomes" id="UP000887575">
    <property type="component" value="Unassembled WGS sequence"/>
</dbReference>
<dbReference type="PANTHER" id="PTHR10288">
    <property type="entry name" value="KH DOMAIN CONTAINING RNA BINDING PROTEIN"/>
    <property type="match status" value="1"/>
</dbReference>
<dbReference type="InterPro" id="IPR004088">
    <property type="entry name" value="KH_dom_type_1"/>
</dbReference>
<name>A0AAF3FP65_9BILA</name>
<evidence type="ECO:0000256" key="2">
    <source>
        <dbReference type="ARBA" id="ARBA00022737"/>
    </source>
</evidence>
<keyword evidence="3" id="KW-0539">Nucleus</keyword>
<feature type="domain" description="K Homology" evidence="6">
    <location>
        <begin position="67"/>
        <end position="139"/>
    </location>
</feature>
<evidence type="ECO:0000256" key="1">
    <source>
        <dbReference type="ARBA" id="ARBA00004123"/>
    </source>
</evidence>
<keyword evidence="4" id="KW-0694">RNA-binding</keyword>
<dbReference type="PROSITE" id="PS50084">
    <property type="entry name" value="KH_TYPE_1"/>
    <property type="match status" value="4"/>
</dbReference>
<dbReference type="AlphaFoldDB" id="A0AAF3FP65"/>
<dbReference type="Pfam" id="PF09005">
    <property type="entry name" value="FUBP_C"/>
    <property type="match status" value="1"/>
</dbReference>
<dbReference type="GO" id="GO:0003723">
    <property type="term" value="F:RNA binding"/>
    <property type="evidence" value="ECO:0007669"/>
    <property type="project" value="UniProtKB-UniRule"/>
</dbReference>
<organism evidence="7 8">
    <name type="scientific">Mesorhabditis belari</name>
    <dbReference type="NCBI Taxonomy" id="2138241"/>
    <lineage>
        <taxon>Eukaryota</taxon>
        <taxon>Metazoa</taxon>
        <taxon>Ecdysozoa</taxon>
        <taxon>Nematoda</taxon>
        <taxon>Chromadorea</taxon>
        <taxon>Rhabditida</taxon>
        <taxon>Rhabditina</taxon>
        <taxon>Rhabditomorpha</taxon>
        <taxon>Rhabditoidea</taxon>
        <taxon>Rhabditidae</taxon>
        <taxon>Mesorhabditinae</taxon>
        <taxon>Mesorhabditis</taxon>
    </lineage>
</organism>
<evidence type="ECO:0000259" key="6">
    <source>
        <dbReference type="SMART" id="SM00322"/>
    </source>
</evidence>
<dbReference type="GO" id="GO:0005634">
    <property type="term" value="C:nucleus"/>
    <property type="evidence" value="ECO:0007669"/>
    <property type="project" value="UniProtKB-SubCell"/>
</dbReference>
<dbReference type="Gene3D" id="3.30.1370.10">
    <property type="entry name" value="K Homology domain, type 1"/>
    <property type="match status" value="4"/>
</dbReference>
<dbReference type="InterPro" id="IPR036612">
    <property type="entry name" value="KH_dom_type_1_sf"/>
</dbReference>
<dbReference type="InterPro" id="IPR015096">
    <property type="entry name" value="FUBP_C"/>
</dbReference>
<reference evidence="8" key="1">
    <citation type="submission" date="2024-02" db="UniProtKB">
        <authorList>
            <consortium name="WormBaseParasite"/>
        </authorList>
    </citation>
    <scope>IDENTIFICATION</scope>
</reference>
<evidence type="ECO:0000313" key="8">
    <source>
        <dbReference type="WBParaSite" id="MBELARI_LOCUS8976"/>
    </source>
</evidence>
<keyword evidence="2" id="KW-0677">Repeat</keyword>
<sequence length="546" mass="59448">MALDDAALEKSIEKARDIAANAQANAKRVADDGNESPLKRTALGGSDAGATTVPMMVPAEVATDANTPITSTLRVQSEAVPMLIGAHGERISQLQSATHTRIQIDKTVCADSPNEQQCTISGLPEHVLLAQRRIQELMNRSHGNAEEHVTEHIMIPPTKVGLLIGPKGATIISLKSQSGAEMRINQATTCVTGESKHLTITGTKEAVEKAKALVARTIEGVAAVYTSASHSNSAMNETRTSFSGETIQGEIIVPRIAVGRIIGRGGEVIKNIGRRTNCQIQFKKDDDMSAQERTAVILAKTKDSLVEATQLITDIVQAPSANFGGRSENVGPSDGGYRGAGYGQPQETFYMKIPVNKAGFVIGKGGETIKQINAESGAFCRLVDDAQHDTRTFRITGTPQQVHHAKHLILVKVGDVLPGSPMPPMRETSAYSPQQPMQAYGEQQLQYWPQQGMHHQQQWNQYQMPIQLQNAGVANASSQMLPMMSIQCQQQICNQLMTDQFQHRQMLQQSQQSQPDYSRAWVDYYRQLGMHEQADAVEAAIRARGL</sequence>
<dbReference type="SUPFAM" id="SSF54791">
    <property type="entry name" value="Eukaryotic type KH-domain (KH-domain type I)"/>
    <property type="match status" value="4"/>
</dbReference>
<comment type="subcellular location">
    <subcellularLocation>
        <location evidence="1">Nucleus</location>
    </subcellularLocation>
</comment>
<dbReference type="SMART" id="SM00322">
    <property type="entry name" value="KH"/>
    <property type="match status" value="4"/>
</dbReference>